<dbReference type="STRING" id="535712.A4Z71_06260"/>
<protein>
    <recommendedName>
        <fullName evidence="3">CDP-glycerol--glycerophosphate glycerophosphotransferase</fullName>
    </recommendedName>
</protein>
<reference evidence="1 2" key="1">
    <citation type="journal article" date="2016" name="Biochim. Biophys. Acta">
        <title>Photochemical characterization of actinorhodopsin and its functional existence in the natural host.</title>
        <authorList>
            <person name="Nakamura S."/>
            <person name="Kikukawa T."/>
            <person name="Tamogami J."/>
            <person name="Kamiya M."/>
            <person name="Aizawa T."/>
            <person name="Hahn M.W."/>
            <person name="Ihara K."/>
            <person name="Kamo N."/>
            <person name="Demura M."/>
        </authorList>
    </citation>
    <scope>NUCLEOTIDE SEQUENCE [LARGE SCALE GENOMIC DNA]</scope>
    <source>
        <strain evidence="1 2">MWH-Dar1</strain>
    </source>
</reference>
<dbReference type="KEGG" id="rpla:A4Z71_06260"/>
<sequence>MTKIRVAFLTFYYEAWDALASVHSLMRADERFEVAVFAIPRRLTGDLRYDDASGAHTFFTQAGIEHTVLNFEDSNDGLKVLRDWAPDYTFINYPWQRNYQPAYRVDSLVSFTRVAYVPYYSLPLTNEPADGNGVASHLYTQRSHQLASLIFTQDEFVRAAYAKTSRGNKRVHFVGSPKIDALLAAADGQAGQVGHAGHAGHTKGERLQLVWAPHHSYSPHWLNFGVFAQMHIKMLAWARDHQELDVVMRPHPFLFGTLVDRGVLTATELAEWQTAWAELPNTSIDSESSAGQILARADLLLTDGISFLAEYPLATGKPAVFIENSGHWPLSPIGEIAAEANVRLRNFDEFVAGFDYILEAGLPDRSAEIAALREAAMPFGAGGSAPKIVEIVAADFERGAGIDAAGNGLGPSPLVDPSLVTETAWERQPGREPIND</sequence>
<dbReference type="EMBL" id="CP015208">
    <property type="protein sequence ID" value="AOY56544.1"/>
    <property type="molecule type" value="Genomic_DNA"/>
</dbReference>
<organism evidence="1 2">
    <name type="scientific">Candidatus Rhodoluna planktonica</name>
    <dbReference type="NCBI Taxonomy" id="535712"/>
    <lineage>
        <taxon>Bacteria</taxon>
        <taxon>Bacillati</taxon>
        <taxon>Actinomycetota</taxon>
        <taxon>Actinomycetes</taxon>
        <taxon>Micrococcales</taxon>
        <taxon>Microbacteriaceae</taxon>
        <taxon>Luna cluster</taxon>
        <taxon>Luna-1 subcluster</taxon>
        <taxon>Rhodoluna</taxon>
    </lineage>
</organism>
<evidence type="ECO:0000313" key="2">
    <source>
        <dbReference type="Proteomes" id="UP000243784"/>
    </source>
</evidence>
<evidence type="ECO:0000313" key="1">
    <source>
        <dbReference type="EMBL" id="AOY56544.1"/>
    </source>
</evidence>
<dbReference type="AlphaFoldDB" id="A0A1D9E0G2"/>
<gene>
    <name evidence="1" type="ORF">A4Z71_06260</name>
</gene>
<accession>A0A1D9E0G2</accession>
<evidence type="ECO:0008006" key="3">
    <source>
        <dbReference type="Google" id="ProtNLM"/>
    </source>
</evidence>
<name>A0A1D9E0G2_9MICO</name>
<dbReference type="Proteomes" id="UP000243784">
    <property type="component" value="Chromosome"/>
</dbReference>
<dbReference type="OrthoDB" id="2334812at2"/>
<keyword evidence="2" id="KW-1185">Reference proteome</keyword>
<proteinExistence type="predicted"/>
<dbReference type="SUPFAM" id="SSF53756">
    <property type="entry name" value="UDP-Glycosyltransferase/glycogen phosphorylase"/>
    <property type="match status" value="1"/>
</dbReference>
<dbReference type="RefSeq" id="WP_070955043.1">
    <property type="nucleotide sequence ID" value="NZ_CP015208.1"/>
</dbReference>